<dbReference type="InterPro" id="IPR003790">
    <property type="entry name" value="GHL10"/>
</dbReference>
<dbReference type="RefSeq" id="WP_073019500.1">
    <property type="nucleotide sequence ID" value="NZ_FQWF01000007.1"/>
</dbReference>
<feature type="signal peptide" evidence="2">
    <location>
        <begin position="1"/>
        <end position="26"/>
    </location>
</feature>
<dbReference type="NCBIfam" id="TIGR04183">
    <property type="entry name" value="Por_Secre_tail"/>
    <property type="match status" value="1"/>
</dbReference>
<dbReference type="Pfam" id="PF02638">
    <property type="entry name" value="GHL10"/>
    <property type="match status" value="1"/>
</dbReference>
<dbReference type="InterPro" id="IPR026444">
    <property type="entry name" value="Secre_tail"/>
</dbReference>
<dbReference type="OrthoDB" id="9773203at2"/>
<sequence length="606" mass="68149">MNKITFRKINIAFSIFLFYCILSANAQCIQGNEFNKSTPKRDLRAVFLTTVFNLDWPTSRTASPATQRAELITILDNLQDNGYNTVFFQVRPSSDALYASTIEPWSFYLTGTEGLAPNPVWDPLEFAITESHKRGLDLHAWINPYRSKNGTYINAVNHPSNVNPNWVMTATINPNLKILNPGLPEVRNYIVSIIQDIAIRYDVDGIHFDDYFYPTSFMAATPNNQDSQTFLVHNPSGLTLANWRRENANLLVGQVYDAIQVINTNFNKNIIFGISPSGIWKSGTPTGIIGGSHFNDQFYDPIAWLDAGKVDYLAPQLYWKIIGAQDYVALSKWWNDQVKLRNKQLYLSQAYYKMTDSNNWASSEIQNQIIQNRSAAMDATFGQIGYRYVSIKDNSKSLNTNLLAAEYKYKSFAPSIAGKDAICPNPPANITITGNLLTWNTPAAANDGDLPVKYVIYAFDNMAEAVTNKEDGAKIIEITAGNQFTLTQDQVDNKFIIVTSLDKNNNEAGTYNPLSIEDFELSTSESLTVYPSPFYDFFTIIFNKSITTNAEILIFEGTGKPVFQQNYYTISNSKITVAPINLASGIYYVRVNFEDGNSESFKIIKK</sequence>
<reference evidence="6" key="1">
    <citation type="submission" date="2016-11" db="EMBL/GenBank/DDBJ databases">
        <authorList>
            <person name="Varghese N."/>
            <person name="Submissions S."/>
        </authorList>
    </citation>
    <scope>NUCLEOTIDE SEQUENCE [LARGE SCALE GENOMIC DNA]</scope>
    <source>
        <strain evidence="6">DSM 17659</strain>
    </source>
</reference>
<feature type="domain" description="Secretion system C-terminal sorting" evidence="4">
    <location>
        <begin position="529"/>
        <end position="599"/>
    </location>
</feature>
<evidence type="ECO:0000313" key="5">
    <source>
        <dbReference type="EMBL" id="SHG59155.1"/>
    </source>
</evidence>
<keyword evidence="1 2" id="KW-0732">Signal</keyword>
<dbReference type="PANTHER" id="PTHR43405">
    <property type="entry name" value="GLYCOSYL HYDROLASE DIGH"/>
    <property type="match status" value="1"/>
</dbReference>
<dbReference type="EMBL" id="FQWF01000007">
    <property type="protein sequence ID" value="SHG59155.1"/>
    <property type="molecule type" value="Genomic_DNA"/>
</dbReference>
<feature type="chain" id="PRO_5012251648" evidence="2">
    <location>
        <begin position="27"/>
        <end position="606"/>
    </location>
</feature>
<organism evidence="5 6">
    <name type="scientific">Flavobacterium micromati</name>
    <dbReference type="NCBI Taxonomy" id="229205"/>
    <lineage>
        <taxon>Bacteria</taxon>
        <taxon>Pseudomonadati</taxon>
        <taxon>Bacteroidota</taxon>
        <taxon>Flavobacteriia</taxon>
        <taxon>Flavobacteriales</taxon>
        <taxon>Flavobacteriaceae</taxon>
        <taxon>Flavobacterium</taxon>
    </lineage>
</organism>
<dbReference type="Pfam" id="PF18962">
    <property type="entry name" value="Por_Secre_tail"/>
    <property type="match status" value="1"/>
</dbReference>
<dbReference type="InterPro" id="IPR052177">
    <property type="entry name" value="Divisome_Glycosyl_Hydrolase"/>
</dbReference>
<keyword evidence="6" id="KW-1185">Reference proteome</keyword>
<accession>A0A1M5L2J1</accession>
<evidence type="ECO:0000259" key="3">
    <source>
        <dbReference type="Pfam" id="PF02638"/>
    </source>
</evidence>
<name>A0A1M5L2J1_9FLAO</name>
<dbReference type="AlphaFoldDB" id="A0A1M5L2J1"/>
<dbReference type="Gene3D" id="3.20.20.80">
    <property type="entry name" value="Glycosidases"/>
    <property type="match status" value="1"/>
</dbReference>
<feature type="domain" description="Glycosyl hydrolase-like 10" evidence="3">
    <location>
        <begin position="43"/>
        <end position="359"/>
    </location>
</feature>
<dbReference type="PANTHER" id="PTHR43405:SF1">
    <property type="entry name" value="GLYCOSYL HYDROLASE DIGH"/>
    <property type="match status" value="1"/>
</dbReference>
<proteinExistence type="predicted"/>
<gene>
    <name evidence="5" type="ORF">SAMN05444372_107180</name>
</gene>
<evidence type="ECO:0000313" key="6">
    <source>
        <dbReference type="Proteomes" id="UP000184020"/>
    </source>
</evidence>
<dbReference type="InterPro" id="IPR017853">
    <property type="entry name" value="GH"/>
</dbReference>
<protein>
    <submittedName>
        <fullName evidence="5">Por secretion system C-terminal sorting domain-containing protein</fullName>
    </submittedName>
</protein>
<dbReference type="SUPFAM" id="SSF51445">
    <property type="entry name" value="(Trans)glycosidases"/>
    <property type="match status" value="1"/>
</dbReference>
<dbReference type="Proteomes" id="UP000184020">
    <property type="component" value="Unassembled WGS sequence"/>
</dbReference>
<evidence type="ECO:0000259" key="4">
    <source>
        <dbReference type="Pfam" id="PF18962"/>
    </source>
</evidence>
<evidence type="ECO:0000256" key="2">
    <source>
        <dbReference type="SAM" id="SignalP"/>
    </source>
</evidence>
<evidence type="ECO:0000256" key="1">
    <source>
        <dbReference type="ARBA" id="ARBA00022729"/>
    </source>
</evidence>